<dbReference type="GO" id="GO:1900994">
    <property type="term" value="P:(-)-secologanin biosynthetic process"/>
    <property type="evidence" value="ECO:0007669"/>
    <property type="project" value="UniProtKB-ARBA"/>
</dbReference>
<evidence type="ECO:0000256" key="2">
    <source>
        <dbReference type="ARBA" id="ARBA00022676"/>
    </source>
</evidence>
<evidence type="ECO:0000256" key="1">
    <source>
        <dbReference type="ARBA" id="ARBA00009995"/>
    </source>
</evidence>
<comment type="caution">
    <text evidence="4">The sequence shown here is derived from an EMBL/GenBank/DDBJ whole genome shotgun (WGS) entry which is preliminary data.</text>
</comment>
<accession>A0ABD3AIB3</accession>
<gene>
    <name evidence="4" type="ORF">ACH5RR_010144</name>
</gene>
<comment type="similarity">
    <text evidence="1">Belongs to the UDP-glycosyltransferase family.</text>
</comment>
<proteinExistence type="inferred from homology"/>
<reference evidence="4 5" key="1">
    <citation type="submission" date="2024-11" db="EMBL/GenBank/DDBJ databases">
        <title>A near-complete genome assembly of Cinchona calisaya.</title>
        <authorList>
            <person name="Lian D.C."/>
            <person name="Zhao X.W."/>
            <person name="Wei L."/>
        </authorList>
    </citation>
    <scope>NUCLEOTIDE SEQUENCE [LARGE SCALE GENOMIC DNA]</scope>
    <source>
        <tissue evidence="4">Nenye</tissue>
    </source>
</reference>
<dbReference type="PANTHER" id="PTHR11926:SF1494">
    <property type="entry name" value="FLAVONOL 3-O-GLUCOSYLTRANSFERASE UGT76E12-RELATED"/>
    <property type="match status" value="1"/>
</dbReference>
<keyword evidence="5" id="KW-1185">Reference proteome</keyword>
<dbReference type="AlphaFoldDB" id="A0ABD3AIB3"/>
<sequence length="449" mass="50863">MEKLQVQRRKRLVLVPYPLQGHINPMLDLASILHSKGFSITIAHTKFNSPNPANHPDFIFLPIQDGIPNLDVSPPNLVDLASAINTNCKEPFRECISQLMHQEQRHQVVCIIYDFLMHFAETVANQLNIPSIILRTSNATTLLAFRTIPQLREEGYHSLQDSTSYDLVPGLHPLRFKDLPVSSMGSLDNFLQLLAVVCNTRTSSAIIWNTMDCLENSSLARLQEQYHVPFFPIGPMHKMAPAESSKLFKDENNCFEWLEKQAPNSVLYVSFGSIAKLDEKELTEMAWGLTNSYQPFLWVIRPDLVSGSEAFLPEGFQELTRERACLVRWAPQKDILAHPAVGAFWSHCGWNSTLESICESVPMICKPYFADQKVNARYLTHEWGVGIELGDVMQRTEIAKAIRSILVEKEGMQMRQKAIALKEQIEQCMKDGGSSYNSLDKLVQFISSL</sequence>
<dbReference type="EMBL" id="JBJUIK010000004">
    <property type="protein sequence ID" value="KAL3530822.1"/>
    <property type="molecule type" value="Genomic_DNA"/>
</dbReference>
<keyword evidence="3" id="KW-0808">Transferase</keyword>
<dbReference type="FunFam" id="3.40.50.2000:FF:000040">
    <property type="entry name" value="UDP-glycosyltransferase 76C1"/>
    <property type="match status" value="1"/>
</dbReference>
<protein>
    <submittedName>
        <fullName evidence="4">Uncharacterized protein</fullName>
    </submittedName>
</protein>
<name>A0ABD3AIB3_9GENT</name>
<dbReference type="FunFam" id="3.40.50.2000:FF:000120">
    <property type="entry name" value="UDP-glycosyltransferase 76C1"/>
    <property type="match status" value="1"/>
</dbReference>
<dbReference type="Pfam" id="PF00201">
    <property type="entry name" value="UDPGT"/>
    <property type="match status" value="1"/>
</dbReference>
<dbReference type="GO" id="GO:0035251">
    <property type="term" value="F:UDP-glucosyltransferase activity"/>
    <property type="evidence" value="ECO:0007669"/>
    <property type="project" value="UniProtKB-ARBA"/>
</dbReference>
<evidence type="ECO:0000313" key="5">
    <source>
        <dbReference type="Proteomes" id="UP001630127"/>
    </source>
</evidence>
<keyword evidence="2" id="KW-0328">Glycosyltransferase</keyword>
<evidence type="ECO:0000313" key="4">
    <source>
        <dbReference type="EMBL" id="KAL3530822.1"/>
    </source>
</evidence>
<dbReference type="SUPFAM" id="SSF53756">
    <property type="entry name" value="UDP-Glycosyltransferase/glycogen phosphorylase"/>
    <property type="match status" value="1"/>
</dbReference>
<dbReference type="PANTHER" id="PTHR11926">
    <property type="entry name" value="GLUCOSYL/GLUCURONOSYL TRANSFERASES"/>
    <property type="match status" value="1"/>
</dbReference>
<evidence type="ECO:0000256" key="3">
    <source>
        <dbReference type="ARBA" id="ARBA00022679"/>
    </source>
</evidence>
<dbReference type="Gene3D" id="3.40.50.2000">
    <property type="entry name" value="Glycogen Phosphorylase B"/>
    <property type="match status" value="2"/>
</dbReference>
<dbReference type="InterPro" id="IPR002213">
    <property type="entry name" value="UDP_glucos_trans"/>
</dbReference>
<dbReference type="CDD" id="cd03784">
    <property type="entry name" value="GT1_Gtf-like"/>
    <property type="match status" value="1"/>
</dbReference>
<dbReference type="Proteomes" id="UP001630127">
    <property type="component" value="Unassembled WGS sequence"/>
</dbReference>
<organism evidence="4 5">
    <name type="scientific">Cinchona calisaya</name>
    <dbReference type="NCBI Taxonomy" id="153742"/>
    <lineage>
        <taxon>Eukaryota</taxon>
        <taxon>Viridiplantae</taxon>
        <taxon>Streptophyta</taxon>
        <taxon>Embryophyta</taxon>
        <taxon>Tracheophyta</taxon>
        <taxon>Spermatophyta</taxon>
        <taxon>Magnoliopsida</taxon>
        <taxon>eudicotyledons</taxon>
        <taxon>Gunneridae</taxon>
        <taxon>Pentapetalae</taxon>
        <taxon>asterids</taxon>
        <taxon>lamiids</taxon>
        <taxon>Gentianales</taxon>
        <taxon>Rubiaceae</taxon>
        <taxon>Cinchonoideae</taxon>
        <taxon>Cinchoneae</taxon>
        <taxon>Cinchona</taxon>
    </lineage>
</organism>